<reference evidence="7" key="1">
    <citation type="submission" date="2016-06" db="EMBL/GenBank/DDBJ databases">
        <title>Four novel species of enterococci isolated from chicken manure.</title>
        <authorList>
            <person name="Van Tyne D."/>
        </authorList>
    </citation>
    <scope>NUCLEOTIDE SEQUENCE [LARGE SCALE GENOMIC DNA]</scope>
    <source>
        <strain evidence="7">JM9A</strain>
    </source>
</reference>
<dbReference type="SMART" id="SM00635">
    <property type="entry name" value="BID_2"/>
    <property type="match status" value="1"/>
</dbReference>
<dbReference type="EC" id="3.2.1.89" evidence="4"/>
<dbReference type="Proteomes" id="UP001429357">
    <property type="component" value="Unassembled WGS sequence"/>
</dbReference>
<dbReference type="Pfam" id="PF02368">
    <property type="entry name" value="Big_2"/>
    <property type="match status" value="1"/>
</dbReference>
<dbReference type="Gene3D" id="3.20.20.80">
    <property type="entry name" value="Glycosidases"/>
    <property type="match status" value="1"/>
</dbReference>
<dbReference type="Pfam" id="PF07745">
    <property type="entry name" value="Glyco_hydro_53"/>
    <property type="match status" value="1"/>
</dbReference>
<dbReference type="RefSeq" id="WP_161868179.1">
    <property type="nucleotide sequence ID" value="NZ_MAEI02000001.1"/>
</dbReference>
<dbReference type="PANTHER" id="PTHR34983">
    <property type="entry name" value="ARABINOGALACTAN ENDO-BETA-1,4-GALACTANASE A"/>
    <property type="match status" value="1"/>
</dbReference>
<dbReference type="InterPro" id="IPR011683">
    <property type="entry name" value="Glyco_hydro_53"/>
</dbReference>
<evidence type="ECO:0000313" key="6">
    <source>
        <dbReference type="EMBL" id="MEO1783096.1"/>
    </source>
</evidence>
<evidence type="ECO:0000256" key="3">
    <source>
        <dbReference type="ARBA" id="ARBA00023295"/>
    </source>
</evidence>
<keyword evidence="2 4" id="KW-0378">Hydrolase</keyword>
<comment type="catalytic activity">
    <reaction evidence="4">
        <text>The enzyme specifically hydrolyzes (1-&gt;4)-beta-D-galactosidic linkages in type I arabinogalactans.</text>
        <dbReference type="EC" id="3.2.1.89"/>
    </reaction>
</comment>
<organism evidence="6 7">
    <name type="scientific">Enterococcus diestrammenae</name>
    <dbReference type="NCBI Taxonomy" id="1155073"/>
    <lineage>
        <taxon>Bacteria</taxon>
        <taxon>Bacillati</taxon>
        <taxon>Bacillota</taxon>
        <taxon>Bacilli</taxon>
        <taxon>Lactobacillales</taxon>
        <taxon>Enterococcaceae</taxon>
        <taxon>Enterococcus</taxon>
    </lineage>
</organism>
<comment type="caution">
    <text evidence="6">The sequence shown here is derived from an EMBL/GenBank/DDBJ whole genome shotgun (WGS) entry which is preliminary data.</text>
</comment>
<dbReference type="InterPro" id="IPR003343">
    <property type="entry name" value="Big_2"/>
</dbReference>
<dbReference type="InterPro" id="IPR017853">
    <property type="entry name" value="GH"/>
</dbReference>
<evidence type="ECO:0000256" key="2">
    <source>
        <dbReference type="ARBA" id="ARBA00022801"/>
    </source>
</evidence>
<evidence type="ECO:0000256" key="1">
    <source>
        <dbReference type="ARBA" id="ARBA00010687"/>
    </source>
</evidence>
<keyword evidence="7" id="KW-1185">Reference proteome</keyword>
<evidence type="ECO:0000256" key="4">
    <source>
        <dbReference type="RuleBase" id="RU361192"/>
    </source>
</evidence>
<reference evidence="6 7" key="2">
    <citation type="submission" date="2024-02" db="EMBL/GenBank/DDBJ databases">
        <title>The Genome Sequence of Enterococcus diestrammenae JM9A.</title>
        <authorList>
            <person name="Earl A."/>
            <person name="Manson A."/>
            <person name="Gilmore M."/>
            <person name="Sanders J."/>
            <person name="Shea T."/>
            <person name="Howe W."/>
            <person name="Livny J."/>
            <person name="Cuomo C."/>
            <person name="Neafsey D."/>
            <person name="Birren B."/>
        </authorList>
    </citation>
    <scope>NUCLEOTIDE SEQUENCE [LARGE SCALE GENOMIC DNA]</scope>
    <source>
        <strain evidence="6 7">JM9A</strain>
    </source>
</reference>
<accession>A0ABV0F908</accession>
<dbReference type="SUPFAM" id="SSF49373">
    <property type="entry name" value="Invasin/intimin cell-adhesion fragments"/>
    <property type="match status" value="1"/>
</dbReference>
<gene>
    <name evidence="6" type="ORF">BAU18_002715</name>
</gene>
<name>A0ABV0F908_9ENTE</name>
<dbReference type="EMBL" id="MAEI02000001">
    <property type="protein sequence ID" value="MEO1783096.1"/>
    <property type="molecule type" value="Genomic_DNA"/>
</dbReference>
<dbReference type="InterPro" id="IPR011081">
    <property type="entry name" value="Big_4"/>
</dbReference>
<dbReference type="PANTHER" id="PTHR34983:SF2">
    <property type="entry name" value="ENDO-BETA-1,4-GALACTANASE"/>
    <property type="match status" value="1"/>
</dbReference>
<comment type="similarity">
    <text evidence="1 4">Belongs to the glycosyl hydrolase 53 family.</text>
</comment>
<evidence type="ECO:0000313" key="7">
    <source>
        <dbReference type="Proteomes" id="UP001429357"/>
    </source>
</evidence>
<dbReference type="InterPro" id="IPR008964">
    <property type="entry name" value="Invasin/intimin_cell_adhesion"/>
</dbReference>
<proteinExistence type="inferred from homology"/>
<dbReference type="Gene3D" id="1.20.1270.90">
    <property type="entry name" value="AF1782-like"/>
    <property type="match status" value="1"/>
</dbReference>
<dbReference type="Gene3D" id="2.60.120.260">
    <property type="entry name" value="Galactose-binding domain-like"/>
    <property type="match status" value="1"/>
</dbReference>
<evidence type="ECO:0000259" key="5">
    <source>
        <dbReference type="SMART" id="SM00635"/>
    </source>
</evidence>
<dbReference type="SUPFAM" id="SSF51445">
    <property type="entry name" value="(Trans)glycosidases"/>
    <property type="match status" value="1"/>
</dbReference>
<dbReference type="Gene3D" id="2.60.40.1080">
    <property type="match status" value="1"/>
</dbReference>
<protein>
    <recommendedName>
        <fullName evidence="4">Arabinogalactan endo-beta-1,4-galactanase</fullName>
        <ecNumber evidence="4">3.2.1.89</ecNumber>
    </recommendedName>
</protein>
<dbReference type="Pfam" id="PF07532">
    <property type="entry name" value="Big_4"/>
    <property type="match status" value="1"/>
</dbReference>
<feature type="domain" description="BIG2" evidence="5">
    <location>
        <begin position="718"/>
        <end position="796"/>
    </location>
</feature>
<sequence length="800" mass="86512">MKRWWLTSIVVGGTVVAGLSIGQRETFAEIPDSELSVKQVVGLSEEFIMGADVSSLIALENSGVVYYDAHGQQEDPIATLAEGGANYIRVRVWNNPYNAAGQGYGGGNNDLATAIAIGKRATANGMKLLVDFHYSDFWADPAKQQAPKAWSAFTVAEKETAIYDYTKASLEALREAGVEVGMVQVGNETNSKLCGVSNITDMLKLFSAGAKAVRDVNSKTLVALHFTNPEKGMATTWANRLANGAVDYDVLGMSYYPFWHGSLTNLTSELKTVAETYGKQVMVAETSYAYTLEDGDGHENTIKAESDLVSGYPASQQGQVNAFRDVVEAVHNVGEAGLGVFYWEPAWLPVGTPTELIDNQRLWETHGSGWASSYASEYDPDDAGQWYGGGAWDNQAMFDFSGKPLDSINVFNYVYTGTQAPLAIESYVSESLQLEVGEALVLPETVTAVYNTGDREALPVTWKPASVAEVDLTTAGTYVVEGTIAEDYPVTLTVVVSLQNLLANGSFENVDLSDYQISQSYVTRKQDEVLAGAWCLHFWNDSELDFTASQKVSLEAGTYRLTIPLQGGDAGLQPDMTIFSKTISGELLGETAITLDGWRNWRYNTIDFTVAKAGEVTVGIDIKAQGGAWGTTDDWTLNPIEDSVTVDKTALAQALAEAIDEADSDKYEEKSWQVYIKAFAQGQQVLLDSEATQEQVDAAVSELASAFEQLVEQPQLVEVTSVSIQGGALQTVKQGKNLTLTALVKPTNATNPIISWRVSNTTYGTIDATGQLKAKKAGIFTVFAETTNGKLAKVTVRVTK</sequence>
<keyword evidence="3 4" id="KW-0326">Glycosidase</keyword>